<sequence length="139" mass="15427">MHAALFDKSKSRRLQEKSAGMQMELLTKASLPLHLLCFFIPRAPGLCSEFALLQYLHCIGQVQRQNSLIFFNLAYVLMRERSTSAGTPPPCLSISSSFKALTHSLVYPFPRVPRLHPVDVHCIVLLAHGAALTLSALNL</sequence>
<dbReference type="EMBL" id="CM042888">
    <property type="protein sequence ID" value="KAI4325313.1"/>
    <property type="molecule type" value="Genomic_DNA"/>
</dbReference>
<evidence type="ECO:0000313" key="2">
    <source>
        <dbReference type="Proteomes" id="UP001057402"/>
    </source>
</evidence>
<dbReference type="Proteomes" id="UP001057402">
    <property type="component" value="Chromosome 9"/>
</dbReference>
<name>A0ACB9MMI7_9MYRT</name>
<reference evidence="2" key="1">
    <citation type="journal article" date="2023" name="Front. Plant Sci.">
        <title>Chromosomal-level genome assembly of Melastoma candidum provides insights into trichome evolution.</title>
        <authorList>
            <person name="Zhong Y."/>
            <person name="Wu W."/>
            <person name="Sun C."/>
            <person name="Zou P."/>
            <person name="Liu Y."/>
            <person name="Dai S."/>
            <person name="Zhou R."/>
        </authorList>
    </citation>
    <scope>NUCLEOTIDE SEQUENCE [LARGE SCALE GENOMIC DNA]</scope>
</reference>
<protein>
    <submittedName>
        <fullName evidence="1">Uncharacterized protein</fullName>
    </submittedName>
</protein>
<organism evidence="1 2">
    <name type="scientific">Melastoma candidum</name>
    <dbReference type="NCBI Taxonomy" id="119954"/>
    <lineage>
        <taxon>Eukaryota</taxon>
        <taxon>Viridiplantae</taxon>
        <taxon>Streptophyta</taxon>
        <taxon>Embryophyta</taxon>
        <taxon>Tracheophyta</taxon>
        <taxon>Spermatophyta</taxon>
        <taxon>Magnoliopsida</taxon>
        <taxon>eudicotyledons</taxon>
        <taxon>Gunneridae</taxon>
        <taxon>Pentapetalae</taxon>
        <taxon>rosids</taxon>
        <taxon>malvids</taxon>
        <taxon>Myrtales</taxon>
        <taxon>Melastomataceae</taxon>
        <taxon>Melastomatoideae</taxon>
        <taxon>Melastomateae</taxon>
        <taxon>Melastoma</taxon>
    </lineage>
</organism>
<keyword evidence="2" id="KW-1185">Reference proteome</keyword>
<comment type="caution">
    <text evidence="1">The sequence shown here is derived from an EMBL/GenBank/DDBJ whole genome shotgun (WGS) entry which is preliminary data.</text>
</comment>
<evidence type="ECO:0000313" key="1">
    <source>
        <dbReference type="EMBL" id="KAI4325313.1"/>
    </source>
</evidence>
<gene>
    <name evidence="1" type="ORF">MLD38_030725</name>
</gene>
<proteinExistence type="predicted"/>
<accession>A0ACB9MMI7</accession>